<organism evidence="1 2">
    <name type="scientific">Adiantum capillus-veneris</name>
    <name type="common">Maidenhair fern</name>
    <dbReference type="NCBI Taxonomy" id="13818"/>
    <lineage>
        <taxon>Eukaryota</taxon>
        <taxon>Viridiplantae</taxon>
        <taxon>Streptophyta</taxon>
        <taxon>Embryophyta</taxon>
        <taxon>Tracheophyta</taxon>
        <taxon>Polypodiopsida</taxon>
        <taxon>Polypodiidae</taxon>
        <taxon>Polypodiales</taxon>
        <taxon>Pteridineae</taxon>
        <taxon>Pteridaceae</taxon>
        <taxon>Vittarioideae</taxon>
        <taxon>Adiantum</taxon>
    </lineage>
</organism>
<gene>
    <name evidence="1" type="ORF">GOP47_0022746</name>
</gene>
<proteinExistence type="predicted"/>
<sequence>MLVDGDNVMQKGGVRDSPPKQNLCIQFTDSCMETVLEKVDSLCLSTDLGFHSTIVQLDRAGLTNDAADTLRRKSLLSGYTKTILSPPTVADCLLLPADLDEEEQDLVNRDLTMATPSLELW</sequence>
<dbReference type="Proteomes" id="UP000886520">
    <property type="component" value="Chromosome 22"/>
</dbReference>
<reference evidence="1" key="1">
    <citation type="submission" date="2021-01" db="EMBL/GenBank/DDBJ databases">
        <title>Adiantum capillus-veneris genome.</title>
        <authorList>
            <person name="Fang Y."/>
            <person name="Liao Q."/>
        </authorList>
    </citation>
    <scope>NUCLEOTIDE SEQUENCE</scope>
    <source>
        <strain evidence="1">H3</strain>
        <tissue evidence="1">Leaf</tissue>
    </source>
</reference>
<protein>
    <submittedName>
        <fullName evidence="1">Uncharacterized protein</fullName>
    </submittedName>
</protein>
<comment type="caution">
    <text evidence="1">The sequence shown here is derived from an EMBL/GenBank/DDBJ whole genome shotgun (WGS) entry which is preliminary data.</text>
</comment>
<name>A0A9D4U6E1_ADICA</name>
<evidence type="ECO:0000313" key="1">
    <source>
        <dbReference type="EMBL" id="KAI5062207.1"/>
    </source>
</evidence>
<keyword evidence="2" id="KW-1185">Reference proteome</keyword>
<evidence type="ECO:0000313" key="2">
    <source>
        <dbReference type="Proteomes" id="UP000886520"/>
    </source>
</evidence>
<dbReference type="EMBL" id="JABFUD020000022">
    <property type="protein sequence ID" value="KAI5062207.1"/>
    <property type="molecule type" value="Genomic_DNA"/>
</dbReference>
<dbReference type="AlphaFoldDB" id="A0A9D4U6E1"/>
<accession>A0A9D4U6E1</accession>